<name>A0AAR5PP73_DENPD</name>
<keyword evidence="1" id="KW-0472">Membrane</keyword>
<evidence type="ECO:0000256" key="1">
    <source>
        <dbReference type="SAM" id="Phobius"/>
    </source>
</evidence>
<accession>A0AAR5PP73</accession>
<keyword evidence="3" id="KW-1185">Reference proteome</keyword>
<dbReference type="AlphaFoldDB" id="A0AAR5PP73"/>
<feature type="transmembrane region" description="Helical" evidence="1">
    <location>
        <begin position="12"/>
        <end position="37"/>
    </location>
</feature>
<proteinExistence type="predicted"/>
<evidence type="ECO:0000313" key="2">
    <source>
        <dbReference type="EnsemblMetazoa" id="XP_019762819.1"/>
    </source>
</evidence>
<organism evidence="2 3">
    <name type="scientific">Dendroctonus ponderosae</name>
    <name type="common">Mountain pine beetle</name>
    <dbReference type="NCBI Taxonomy" id="77166"/>
    <lineage>
        <taxon>Eukaryota</taxon>
        <taxon>Metazoa</taxon>
        <taxon>Ecdysozoa</taxon>
        <taxon>Arthropoda</taxon>
        <taxon>Hexapoda</taxon>
        <taxon>Insecta</taxon>
        <taxon>Pterygota</taxon>
        <taxon>Neoptera</taxon>
        <taxon>Endopterygota</taxon>
        <taxon>Coleoptera</taxon>
        <taxon>Polyphaga</taxon>
        <taxon>Cucujiformia</taxon>
        <taxon>Curculionidae</taxon>
        <taxon>Scolytinae</taxon>
        <taxon>Dendroctonus</taxon>
    </lineage>
</organism>
<feature type="transmembrane region" description="Helical" evidence="1">
    <location>
        <begin position="232"/>
        <end position="250"/>
    </location>
</feature>
<dbReference type="Proteomes" id="UP000019118">
    <property type="component" value="Unassembled WGS sequence"/>
</dbReference>
<feature type="transmembrane region" description="Helical" evidence="1">
    <location>
        <begin position="84"/>
        <end position="101"/>
    </location>
</feature>
<keyword evidence="1" id="KW-0812">Transmembrane</keyword>
<protein>
    <submittedName>
        <fullName evidence="2">Uncharacterized protein</fullName>
    </submittedName>
</protein>
<keyword evidence="1" id="KW-1133">Transmembrane helix</keyword>
<dbReference type="EnsemblMetazoa" id="XM_019907260.1">
    <property type="protein sequence ID" value="XP_019762819.1"/>
    <property type="gene ID" value="LOC109539485"/>
</dbReference>
<reference evidence="3" key="1">
    <citation type="journal article" date="2013" name="Genome Biol.">
        <title>Draft genome of the mountain pine beetle, Dendroctonus ponderosae Hopkins, a major forest pest.</title>
        <authorList>
            <person name="Keeling C.I."/>
            <person name="Yuen M.M."/>
            <person name="Liao N.Y."/>
            <person name="Docking T.R."/>
            <person name="Chan S.K."/>
            <person name="Taylor G.A."/>
            <person name="Palmquist D.L."/>
            <person name="Jackman S.D."/>
            <person name="Nguyen A."/>
            <person name="Li M."/>
            <person name="Henderson H."/>
            <person name="Janes J.K."/>
            <person name="Zhao Y."/>
            <person name="Pandoh P."/>
            <person name="Moore R."/>
            <person name="Sperling F.A."/>
            <person name="Huber D.P."/>
            <person name="Birol I."/>
            <person name="Jones S.J."/>
            <person name="Bohlmann J."/>
        </authorList>
    </citation>
    <scope>NUCLEOTIDE SEQUENCE</scope>
</reference>
<reference evidence="2" key="2">
    <citation type="submission" date="2024-08" db="UniProtKB">
        <authorList>
            <consortium name="EnsemblMetazoa"/>
        </authorList>
    </citation>
    <scope>IDENTIFICATION</scope>
</reference>
<sequence>MILTQDRQRLSRAVGILIVLQGTTWFALALTGLIVLYSPPTSLTDTSMTAYTKYSQYLGRIIYNDFMIESQTRTISKVIRPTDFAAFLWIYVILSALWVVASLDQNFAIRYKKSRQSHITLVLGISTLLISLLDLVFFSLLARDFSTCPFSLGSDTTTNSIETTTQTTEAPSSITAITMTAASTSEASTAAAPLSNAIFSYIQVLPSVSSAGTLIDCQVANGIIMSLAARGYVLWAVNVVLGIVLIIIGAKASRPSGLLRYGKAIPRAKLTDQRKPPSPSDDLVFYDDNDRFSPPGAPAKGTRGVTGTPVALNNKNQNIYY</sequence>
<evidence type="ECO:0000313" key="3">
    <source>
        <dbReference type="Proteomes" id="UP000019118"/>
    </source>
</evidence>
<feature type="transmembrane region" description="Helical" evidence="1">
    <location>
        <begin position="121"/>
        <end position="142"/>
    </location>
</feature>